<evidence type="ECO:0000256" key="4">
    <source>
        <dbReference type="SAM" id="Phobius"/>
    </source>
</evidence>
<dbReference type="SMART" id="SM00342">
    <property type="entry name" value="HTH_ARAC"/>
    <property type="match status" value="1"/>
</dbReference>
<evidence type="ECO:0000313" key="6">
    <source>
        <dbReference type="EMBL" id="MEF3833619.1"/>
    </source>
</evidence>
<feature type="domain" description="HTH araC/xylS-type" evidence="5">
    <location>
        <begin position="262"/>
        <end position="366"/>
    </location>
</feature>
<keyword evidence="4" id="KW-1133">Transmembrane helix</keyword>
<dbReference type="InterPro" id="IPR009057">
    <property type="entry name" value="Homeodomain-like_sf"/>
</dbReference>
<feature type="transmembrane region" description="Helical" evidence="4">
    <location>
        <begin position="24"/>
        <end position="46"/>
    </location>
</feature>
<feature type="transmembrane region" description="Helical" evidence="4">
    <location>
        <begin position="146"/>
        <end position="167"/>
    </location>
</feature>
<dbReference type="PANTHER" id="PTHR43280">
    <property type="entry name" value="ARAC-FAMILY TRANSCRIPTIONAL REGULATOR"/>
    <property type="match status" value="1"/>
</dbReference>
<keyword evidence="7" id="KW-1185">Reference proteome</keyword>
<evidence type="ECO:0000256" key="2">
    <source>
        <dbReference type="ARBA" id="ARBA00023125"/>
    </source>
</evidence>
<evidence type="ECO:0000313" key="7">
    <source>
        <dbReference type="Proteomes" id="UP001337305"/>
    </source>
</evidence>
<reference evidence="6 7" key="1">
    <citation type="submission" date="2022-09" db="EMBL/GenBank/DDBJ databases">
        <title>Genome sequencing of Flavivirga sp. MEBiC05379.</title>
        <authorList>
            <person name="Oh H.-M."/>
            <person name="Kwon K.K."/>
            <person name="Park M.J."/>
            <person name="Yang S.-H."/>
        </authorList>
    </citation>
    <scope>NUCLEOTIDE SEQUENCE [LARGE SCALE GENOMIC DNA]</scope>
    <source>
        <strain evidence="6 7">MEBiC05379</strain>
    </source>
</reference>
<organism evidence="6 7">
    <name type="scientific">Flavivirga spongiicola</name>
    <dbReference type="NCBI Taxonomy" id="421621"/>
    <lineage>
        <taxon>Bacteria</taxon>
        <taxon>Pseudomonadati</taxon>
        <taxon>Bacteroidota</taxon>
        <taxon>Flavobacteriia</taxon>
        <taxon>Flavobacteriales</taxon>
        <taxon>Flavobacteriaceae</taxon>
        <taxon>Flavivirga</taxon>
    </lineage>
</organism>
<dbReference type="PROSITE" id="PS01124">
    <property type="entry name" value="HTH_ARAC_FAMILY_2"/>
    <property type="match status" value="1"/>
</dbReference>
<evidence type="ECO:0000256" key="1">
    <source>
        <dbReference type="ARBA" id="ARBA00023015"/>
    </source>
</evidence>
<dbReference type="PRINTS" id="PR00032">
    <property type="entry name" value="HTHARAC"/>
</dbReference>
<feature type="transmembrane region" description="Helical" evidence="4">
    <location>
        <begin position="122"/>
        <end position="140"/>
    </location>
</feature>
<keyword evidence="1" id="KW-0805">Transcription regulation</keyword>
<feature type="transmembrane region" description="Helical" evidence="4">
    <location>
        <begin position="53"/>
        <end position="71"/>
    </location>
</feature>
<sequence>MICAFFLVNIPKFEENSVLSFLEILLIIVSSAGLLHGVLFAFYLCFFKKKKTLTNLLLGLILIFMAFRIGKSVMMNFGDDLEPIFIFAGLATLLLIGPLLRWYMLGMTRPDFKLPKNHMMELIPFFLIFVSSLFITKEWFENNNKTAIILFSSVLIFIYLHFAFYIFKSWRTIQKVKNGYQKETQTKSQKAIFNWLRLLIIGFVFIWGSYVLNILDDEVPYIIGPMVYSLVIYFLSYKAFQLKATEIDGEAFKANDNTILFKEISKLIVDDKLYLESDLSLSKLSTLIGQSTQKTSSVINQHAKRNFNDFINYYRIQDAKKILSSAESEKFTISSIAFDTGFSSLSSFNSAFKKFEDITPSSYRKRQLK</sequence>
<dbReference type="InterPro" id="IPR018062">
    <property type="entry name" value="HTH_AraC-typ_CS"/>
</dbReference>
<evidence type="ECO:0000256" key="3">
    <source>
        <dbReference type="ARBA" id="ARBA00023163"/>
    </source>
</evidence>
<dbReference type="Gene3D" id="1.10.10.60">
    <property type="entry name" value="Homeodomain-like"/>
    <property type="match status" value="1"/>
</dbReference>
<dbReference type="RefSeq" id="WP_303305959.1">
    <property type="nucleotide sequence ID" value="NZ_JAODOP010000004.1"/>
</dbReference>
<keyword evidence="3" id="KW-0804">Transcription</keyword>
<feature type="transmembrane region" description="Helical" evidence="4">
    <location>
        <begin position="195"/>
        <end position="215"/>
    </location>
</feature>
<accession>A0ABU7XSY0</accession>
<dbReference type="InterPro" id="IPR020449">
    <property type="entry name" value="Tscrpt_reg_AraC-type_HTH"/>
</dbReference>
<dbReference type="PANTHER" id="PTHR43280:SF29">
    <property type="entry name" value="ARAC-FAMILY TRANSCRIPTIONAL REGULATOR"/>
    <property type="match status" value="1"/>
</dbReference>
<dbReference type="Pfam" id="PF12833">
    <property type="entry name" value="HTH_18"/>
    <property type="match status" value="1"/>
</dbReference>
<dbReference type="InterPro" id="IPR018060">
    <property type="entry name" value="HTH_AraC"/>
</dbReference>
<gene>
    <name evidence="6" type="ORF">N1F79_10790</name>
</gene>
<name>A0ABU7XSY0_9FLAO</name>
<dbReference type="PROSITE" id="PS00041">
    <property type="entry name" value="HTH_ARAC_FAMILY_1"/>
    <property type="match status" value="1"/>
</dbReference>
<dbReference type="Proteomes" id="UP001337305">
    <property type="component" value="Unassembled WGS sequence"/>
</dbReference>
<keyword evidence="4" id="KW-0472">Membrane</keyword>
<proteinExistence type="predicted"/>
<dbReference type="SUPFAM" id="SSF46689">
    <property type="entry name" value="Homeodomain-like"/>
    <property type="match status" value="1"/>
</dbReference>
<comment type="caution">
    <text evidence="6">The sequence shown here is derived from an EMBL/GenBank/DDBJ whole genome shotgun (WGS) entry which is preliminary data.</text>
</comment>
<feature type="transmembrane region" description="Helical" evidence="4">
    <location>
        <begin position="221"/>
        <end position="240"/>
    </location>
</feature>
<keyword evidence="4" id="KW-0812">Transmembrane</keyword>
<protein>
    <submittedName>
        <fullName evidence="6">Helix-turn-helix domain-containing protein</fullName>
    </submittedName>
</protein>
<dbReference type="EMBL" id="JAODOP010000004">
    <property type="protein sequence ID" value="MEF3833619.1"/>
    <property type="molecule type" value="Genomic_DNA"/>
</dbReference>
<evidence type="ECO:0000259" key="5">
    <source>
        <dbReference type="PROSITE" id="PS01124"/>
    </source>
</evidence>
<keyword evidence="2" id="KW-0238">DNA-binding</keyword>
<feature type="transmembrane region" description="Helical" evidence="4">
    <location>
        <begin position="83"/>
        <end position="102"/>
    </location>
</feature>